<feature type="domain" description="Plastocyanin-like" evidence="1">
    <location>
        <begin position="26"/>
        <end position="93"/>
    </location>
</feature>
<dbReference type="InterPro" id="IPR008972">
    <property type="entry name" value="Cupredoxin"/>
</dbReference>
<organism evidence="2 3">
    <name type="scientific">Molorchus minor</name>
    <dbReference type="NCBI Taxonomy" id="1323400"/>
    <lineage>
        <taxon>Eukaryota</taxon>
        <taxon>Metazoa</taxon>
        <taxon>Ecdysozoa</taxon>
        <taxon>Arthropoda</taxon>
        <taxon>Hexapoda</taxon>
        <taxon>Insecta</taxon>
        <taxon>Pterygota</taxon>
        <taxon>Neoptera</taxon>
        <taxon>Endopterygota</taxon>
        <taxon>Coleoptera</taxon>
        <taxon>Polyphaga</taxon>
        <taxon>Cucujiformia</taxon>
        <taxon>Chrysomeloidea</taxon>
        <taxon>Cerambycidae</taxon>
        <taxon>Lamiinae</taxon>
        <taxon>Monochamini</taxon>
        <taxon>Molorchus</taxon>
    </lineage>
</organism>
<evidence type="ECO:0000259" key="1">
    <source>
        <dbReference type="Pfam" id="PF07731"/>
    </source>
</evidence>
<dbReference type="Proteomes" id="UP001162164">
    <property type="component" value="Unassembled WGS sequence"/>
</dbReference>
<accession>A0ABQ9IWR1</accession>
<dbReference type="Gene3D" id="2.60.40.420">
    <property type="entry name" value="Cupredoxins - blue copper proteins"/>
    <property type="match status" value="1"/>
</dbReference>
<dbReference type="SUPFAM" id="SSF49503">
    <property type="entry name" value="Cupredoxins"/>
    <property type="match status" value="1"/>
</dbReference>
<sequence>MRTLTPQFNHISMKMPSFPLLPQRAEIPDGMFCNRETMADENCEDSYCECTHGIEVPLNAVVEMVFVDEGFAYDANHPLHLHGHAFRVVAMERVGQNVTVEEA</sequence>
<protein>
    <recommendedName>
        <fullName evidence="1">Plastocyanin-like domain-containing protein</fullName>
    </recommendedName>
</protein>
<keyword evidence="3" id="KW-1185">Reference proteome</keyword>
<evidence type="ECO:0000313" key="3">
    <source>
        <dbReference type="Proteomes" id="UP001162164"/>
    </source>
</evidence>
<gene>
    <name evidence="2" type="ORF">NQ317_001389</name>
</gene>
<comment type="caution">
    <text evidence="2">The sequence shown here is derived from an EMBL/GenBank/DDBJ whole genome shotgun (WGS) entry which is preliminary data.</text>
</comment>
<reference evidence="2" key="1">
    <citation type="journal article" date="2023" name="Insect Mol. Biol.">
        <title>Genome sequencing provides insights into the evolution of gene families encoding plant cell wall-degrading enzymes in longhorned beetles.</title>
        <authorList>
            <person name="Shin N.R."/>
            <person name="Okamura Y."/>
            <person name="Kirsch R."/>
            <person name="Pauchet Y."/>
        </authorList>
    </citation>
    <scope>NUCLEOTIDE SEQUENCE</scope>
    <source>
        <strain evidence="2">MMC_N1</strain>
    </source>
</reference>
<dbReference type="Pfam" id="PF07731">
    <property type="entry name" value="Cu-oxidase_2"/>
    <property type="match status" value="1"/>
</dbReference>
<dbReference type="EMBL" id="JAPWTJ010002080">
    <property type="protein sequence ID" value="KAJ8968028.1"/>
    <property type="molecule type" value="Genomic_DNA"/>
</dbReference>
<dbReference type="InterPro" id="IPR011706">
    <property type="entry name" value="Cu-oxidase_C"/>
</dbReference>
<name>A0ABQ9IWR1_9CUCU</name>
<proteinExistence type="predicted"/>
<evidence type="ECO:0000313" key="2">
    <source>
        <dbReference type="EMBL" id="KAJ8968028.1"/>
    </source>
</evidence>